<evidence type="ECO:0000313" key="1">
    <source>
        <dbReference type="EMBL" id="CAL1278479.1"/>
    </source>
</evidence>
<proteinExistence type="predicted"/>
<protein>
    <submittedName>
        <fullName evidence="1">Uncharacterized protein</fullName>
    </submittedName>
</protein>
<dbReference type="EMBL" id="CAXIEN010000113">
    <property type="protein sequence ID" value="CAL1278479.1"/>
    <property type="molecule type" value="Genomic_DNA"/>
</dbReference>
<name>A0AAV2A6F6_9ARAC</name>
<reference evidence="1 2" key="1">
    <citation type="submission" date="2024-04" db="EMBL/GenBank/DDBJ databases">
        <authorList>
            <person name="Rising A."/>
            <person name="Reimegard J."/>
            <person name="Sonavane S."/>
            <person name="Akerstrom W."/>
            <person name="Nylinder S."/>
            <person name="Hedman E."/>
            <person name="Kallberg Y."/>
        </authorList>
    </citation>
    <scope>NUCLEOTIDE SEQUENCE [LARGE SCALE GENOMIC DNA]</scope>
</reference>
<gene>
    <name evidence="1" type="ORF">LARSCL_LOCUS9802</name>
</gene>
<accession>A0AAV2A6F6</accession>
<organism evidence="1 2">
    <name type="scientific">Larinioides sclopetarius</name>
    <dbReference type="NCBI Taxonomy" id="280406"/>
    <lineage>
        <taxon>Eukaryota</taxon>
        <taxon>Metazoa</taxon>
        <taxon>Ecdysozoa</taxon>
        <taxon>Arthropoda</taxon>
        <taxon>Chelicerata</taxon>
        <taxon>Arachnida</taxon>
        <taxon>Araneae</taxon>
        <taxon>Araneomorphae</taxon>
        <taxon>Entelegynae</taxon>
        <taxon>Araneoidea</taxon>
        <taxon>Araneidae</taxon>
        <taxon>Larinioides</taxon>
    </lineage>
</organism>
<keyword evidence="2" id="KW-1185">Reference proteome</keyword>
<comment type="caution">
    <text evidence="1">The sequence shown here is derived from an EMBL/GenBank/DDBJ whole genome shotgun (WGS) entry which is preliminary data.</text>
</comment>
<sequence>MFFCSTVRKTDVSGRWRHNIRDPHLHGQLKDRKRHNC</sequence>
<dbReference type="Proteomes" id="UP001497382">
    <property type="component" value="Unassembled WGS sequence"/>
</dbReference>
<evidence type="ECO:0000313" key="2">
    <source>
        <dbReference type="Proteomes" id="UP001497382"/>
    </source>
</evidence>
<dbReference type="AlphaFoldDB" id="A0AAV2A6F6"/>